<proteinExistence type="predicted"/>
<protein>
    <recommendedName>
        <fullName evidence="1">PiggyBac transposable element-derived protein domain-containing protein</fullName>
    </recommendedName>
</protein>
<name>A0AAE1E3N5_9GAST</name>
<dbReference type="AlphaFoldDB" id="A0AAE1E3N5"/>
<accession>A0AAE1E3N5</accession>
<dbReference type="EMBL" id="JAWDGP010001267">
    <property type="protein sequence ID" value="KAK3793229.1"/>
    <property type="molecule type" value="Genomic_DNA"/>
</dbReference>
<gene>
    <name evidence="2" type="ORF">RRG08_049941</name>
</gene>
<keyword evidence="3" id="KW-1185">Reference proteome</keyword>
<organism evidence="2 3">
    <name type="scientific">Elysia crispata</name>
    <name type="common">lettuce slug</name>
    <dbReference type="NCBI Taxonomy" id="231223"/>
    <lineage>
        <taxon>Eukaryota</taxon>
        <taxon>Metazoa</taxon>
        <taxon>Spiralia</taxon>
        <taxon>Lophotrochozoa</taxon>
        <taxon>Mollusca</taxon>
        <taxon>Gastropoda</taxon>
        <taxon>Heterobranchia</taxon>
        <taxon>Euthyneura</taxon>
        <taxon>Panpulmonata</taxon>
        <taxon>Sacoglossa</taxon>
        <taxon>Placobranchoidea</taxon>
        <taxon>Plakobranchidae</taxon>
        <taxon>Elysia</taxon>
    </lineage>
</organism>
<dbReference type="InterPro" id="IPR029526">
    <property type="entry name" value="PGBD"/>
</dbReference>
<sequence>MYQVQRKAFIETEETVTATHTPPFTLTPHSQSLKLEARGCLHSSLSQRPSGVTRWRERVLKSETTNHPSWRVATPAGLILAMGIFQCKVFSDYWRTFNRLYTAAFAQVMPRDRFMIIWRYLHLGNNYAPQGENPDKLAKLRPMITHLNHVFKRTLHRTVTFQVYTGREAGQEQSLAHRVVKFL</sequence>
<dbReference type="Proteomes" id="UP001283361">
    <property type="component" value="Unassembled WGS sequence"/>
</dbReference>
<dbReference type="Pfam" id="PF13843">
    <property type="entry name" value="DDE_Tnp_1_7"/>
    <property type="match status" value="1"/>
</dbReference>
<dbReference type="PANTHER" id="PTHR46599">
    <property type="entry name" value="PIGGYBAC TRANSPOSABLE ELEMENT-DERIVED PROTEIN 4"/>
    <property type="match status" value="1"/>
</dbReference>
<evidence type="ECO:0000313" key="2">
    <source>
        <dbReference type="EMBL" id="KAK3793229.1"/>
    </source>
</evidence>
<feature type="domain" description="PiggyBac transposable element-derived protein" evidence="1">
    <location>
        <begin position="77"/>
        <end position="155"/>
    </location>
</feature>
<evidence type="ECO:0000259" key="1">
    <source>
        <dbReference type="Pfam" id="PF13843"/>
    </source>
</evidence>
<dbReference type="PANTHER" id="PTHR46599:SF3">
    <property type="entry name" value="PIGGYBAC TRANSPOSABLE ELEMENT-DERIVED PROTEIN 4"/>
    <property type="match status" value="1"/>
</dbReference>
<reference evidence="2" key="1">
    <citation type="journal article" date="2023" name="G3 (Bethesda)">
        <title>A reference genome for the long-term kleptoplast-retaining sea slug Elysia crispata morphotype clarki.</title>
        <authorList>
            <person name="Eastman K.E."/>
            <person name="Pendleton A.L."/>
            <person name="Shaikh M.A."/>
            <person name="Suttiyut T."/>
            <person name="Ogas R."/>
            <person name="Tomko P."/>
            <person name="Gavelis G."/>
            <person name="Widhalm J.R."/>
            <person name="Wisecaver J.H."/>
        </authorList>
    </citation>
    <scope>NUCLEOTIDE SEQUENCE</scope>
    <source>
        <strain evidence="2">ECLA1</strain>
    </source>
</reference>
<comment type="caution">
    <text evidence="2">The sequence shown here is derived from an EMBL/GenBank/DDBJ whole genome shotgun (WGS) entry which is preliminary data.</text>
</comment>
<evidence type="ECO:0000313" key="3">
    <source>
        <dbReference type="Proteomes" id="UP001283361"/>
    </source>
</evidence>